<evidence type="ECO:0000313" key="2">
    <source>
        <dbReference type="EMBL" id="MBB1085322.1"/>
    </source>
</evidence>
<reference evidence="2 3" key="1">
    <citation type="submission" date="2020-07" db="EMBL/GenBank/DDBJ databases">
        <title>Description of Limosilactobacillus balticus sp. nov., Limosilactobacillus agrestis sp. nov., Limosilactobacillus albertensis sp. nov., Limosilactobacillus rudii sp. nov., Limosilactobacillus fastidiosus sp. nov., five novel Limosilactobacillus species isolated from the vertebrate gastrointestinal tract, and proposal of 6 subspecies of Limosilactobacillus reuteri adapted to the gastrointestinal tract of specific vertebrate hosts.</title>
        <authorList>
            <person name="Li F."/>
            <person name="Cheng C."/>
            <person name="Zheng J."/>
            <person name="Quevedo R.M."/>
            <person name="Li J."/>
            <person name="Roos S."/>
            <person name="Gaenzle M.G."/>
            <person name="Walter J."/>
        </authorList>
    </citation>
    <scope>NUCLEOTIDE SEQUENCE [LARGE SCALE GENOMIC DNA]</scope>
    <source>
        <strain evidence="2 3">WF-MA3-C</strain>
    </source>
</reference>
<comment type="caution">
    <text evidence="2">The sequence shown here is derived from an EMBL/GenBank/DDBJ whole genome shotgun (WGS) entry which is preliminary data.</text>
</comment>
<proteinExistence type="predicted"/>
<accession>A0A7W3YBV1</accession>
<gene>
    <name evidence="2" type="ORF">H5R63_00620</name>
</gene>
<dbReference type="EMBL" id="JACIUY010000019">
    <property type="protein sequence ID" value="MBB1085322.1"/>
    <property type="molecule type" value="Genomic_DNA"/>
</dbReference>
<protein>
    <submittedName>
        <fullName evidence="2">LTA synthase family protein</fullName>
    </submittedName>
</protein>
<organism evidence="2 3">
    <name type="scientific">Limosilactobacillus fastidiosus</name>
    <dbReference type="NCBI Taxonomy" id="2759855"/>
    <lineage>
        <taxon>Bacteria</taxon>
        <taxon>Bacillati</taxon>
        <taxon>Bacillota</taxon>
        <taxon>Bacilli</taxon>
        <taxon>Lactobacillales</taxon>
        <taxon>Lactobacillaceae</taxon>
        <taxon>Limosilactobacillus</taxon>
    </lineage>
</organism>
<dbReference type="SUPFAM" id="SSF53649">
    <property type="entry name" value="Alkaline phosphatase-like"/>
    <property type="match status" value="1"/>
</dbReference>
<dbReference type="CDD" id="cd16015">
    <property type="entry name" value="LTA_synthase"/>
    <property type="match status" value="1"/>
</dbReference>
<feature type="domain" description="Sulfatase N-terminal" evidence="1">
    <location>
        <begin position="71"/>
        <end position="363"/>
    </location>
</feature>
<sequence>MTSIDDQPMFYNQLSGARINGPLLQFMNNIDVTVMTKPAGYSQQKMAAIVRKYHLDAQQINRQRTNSFSNQTVIFNLSESFANPQRVPGVQLKNNPVPYITKLSKQNTGGLMISSGYGGGTANMEYMALTGFALTNFSPTLPTPYTQLVTNLKNNPSIAQQFKSAIAIHPYNGAFYNRTSVYQKFGIDRFLYLGSKYPIRHQKKIDRSPYLSDQTSYQNVLDQLTNYHGGRFINLVTMQNHFPYNQHYYNEINKYQATKVSAGTDKSSVNDFATGIHHTDEAMKQFIKAVDKINKPITVVFYGDHLPGIYGNDMTKDGLKLHETDYFIYSNWYAREHGARNFKTKTAFVAPNDFIAMVAKQTDSKVDWYQALLTRVYEQLPVITEDVQASGNVNAYNSNSRFITQKGEILKENQLTKKQKELLHDYRLVQYDVTAGRHYVVKTMK</sequence>
<dbReference type="InterPro" id="IPR017850">
    <property type="entry name" value="Alkaline_phosphatase_core_sf"/>
</dbReference>
<evidence type="ECO:0000259" key="1">
    <source>
        <dbReference type="Pfam" id="PF00884"/>
    </source>
</evidence>
<dbReference type="Gene3D" id="3.40.720.10">
    <property type="entry name" value="Alkaline Phosphatase, subunit A"/>
    <property type="match status" value="1"/>
</dbReference>
<dbReference type="AlphaFoldDB" id="A0A7W3YBV1"/>
<dbReference type="Proteomes" id="UP000518255">
    <property type="component" value="Unassembled WGS sequence"/>
</dbReference>
<dbReference type="InterPro" id="IPR000917">
    <property type="entry name" value="Sulfatase_N"/>
</dbReference>
<dbReference type="Pfam" id="PF00884">
    <property type="entry name" value="Sulfatase"/>
    <property type="match status" value="1"/>
</dbReference>
<evidence type="ECO:0000313" key="3">
    <source>
        <dbReference type="Proteomes" id="UP000518255"/>
    </source>
</evidence>
<name>A0A7W3YBV1_9LACO</name>